<evidence type="ECO:0000256" key="18">
    <source>
        <dbReference type="SAM" id="MobiDB-lite"/>
    </source>
</evidence>
<comment type="cofactor">
    <cofactor evidence="1">
        <name>Mg(2+)</name>
        <dbReference type="ChEBI" id="CHEBI:18420"/>
    </cofactor>
</comment>
<keyword evidence="6" id="KW-0488">Methylation</keyword>
<feature type="domain" description="Ribulose bisphosphate carboxylase large subunit C-terminal" evidence="19">
    <location>
        <begin position="133"/>
        <end position="175"/>
    </location>
</feature>
<dbReference type="Pfam" id="PF02788">
    <property type="entry name" value="RuBisCO_large_N"/>
    <property type="match status" value="1"/>
</dbReference>
<evidence type="ECO:0000256" key="16">
    <source>
        <dbReference type="ARBA" id="ARBA00048059"/>
    </source>
</evidence>
<dbReference type="SUPFAM" id="SSF51649">
    <property type="entry name" value="RuBisCo, C-terminal domain"/>
    <property type="match status" value="1"/>
</dbReference>
<dbReference type="GO" id="GO:0009853">
    <property type="term" value="P:photorespiration"/>
    <property type="evidence" value="ECO:0007669"/>
    <property type="project" value="UniProtKB-KW"/>
</dbReference>
<keyword evidence="7" id="KW-0150">Chloroplast</keyword>
<dbReference type="PANTHER" id="PTHR42704">
    <property type="entry name" value="RIBULOSE BISPHOSPHATE CARBOXYLASE"/>
    <property type="match status" value="1"/>
</dbReference>
<dbReference type="InterPro" id="IPR033966">
    <property type="entry name" value="RuBisCO"/>
</dbReference>
<comment type="subcellular location">
    <subcellularLocation>
        <location evidence="2">Plastid</location>
        <location evidence="2">Chloroplast</location>
    </subcellularLocation>
</comment>
<proteinExistence type="inferred from homology"/>
<keyword evidence="11" id="KW-0560">Oxidoreductase</keyword>
<evidence type="ECO:0000256" key="17">
    <source>
        <dbReference type="ARBA" id="ARBA00049469"/>
    </source>
</evidence>
<protein>
    <recommendedName>
        <fullName evidence="5">Ribulose bisphosphate carboxylase large chain</fullName>
        <ecNumber evidence="4">4.1.1.39</ecNumber>
    </recommendedName>
</protein>
<keyword evidence="15" id="KW-0120">Carbon dioxide fixation</keyword>
<feature type="region of interest" description="Disordered" evidence="18">
    <location>
        <begin position="198"/>
        <end position="224"/>
    </location>
</feature>
<dbReference type="InterPro" id="IPR000685">
    <property type="entry name" value="RuBisCO_lsu_C"/>
</dbReference>
<dbReference type="PANTHER" id="PTHR42704:SF15">
    <property type="entry name" value="RIBULOSE BISPHOSPHATE CARBOXYLASE LARGE CHAIN"/>
    <property type="match status" value="1"/>
</dbReference>
<reference evidence="21 22" key="1">
    <citation type="submission" date="2019-01" db="EMBL/GenBank/DDBJ databases">
        <title>Sequencing of cultivated peanut Arachis hypogaea provides insights into genome evolution and oil improvement.</title>
        <authorList>
            <person name="Chen X."/>
        </authorList>
    </citation>
    <scope>NUCLEOTIDE SEQUENCE [LARGE SCALE GENOMIC DNA]</scope>
    <source>
        <strain evidence="22">cv. Fuhuasheng</strain>
        <tissue evidence="21">Leaves</tissue>
    </source>
</reference>
<comment type="catalytic activity">
    <reaction evidence="17">
        <text>2 (2R)-3-phosphoglycerate + 2 H(+) = D-ribulose 1,5-bisphosphate + CO2 + H2O</text>
        <dbReference type="Rhea" id="RHEA:23124"/>
        <dbReference type="ChEBI" id="CHEBI:15377"/>
        <dbReference type="ChEBI" id="CHEBI:15378"/>
        <dbReference type="ChEBI" id="CHEBI:16526"/>
        <dbReference type="ChEBI" id="CHEBI:57870"/>
        <dbReference type="ChEBI" id="CHEBI:58272"/>
        <dbReference type="EC" id="4.1.1.39"/>
    </reaction>
</comment>
<dbReference type="GO" id="GO:0000287">
    <property type="term" value="F:magnesium ion binding"/>
    <property type="evidence" value="ECO:0007669"/>
    <property type="project" value="InterPro"/>
</dbReference>
<evidence type="ECO:0000256" key="7">
    <source>
        <dbReference type="ARBA" id="ARBA00022528"/>
    </source>
</evidence>
<evidence type="ECO:0000313" key="21">
    <source>
        <dbReference type="EMBL" id="RYR62259.1"/>
    </source>
</evidence>
<dbReference type="EC" id="4.1.1.39" evidence="4"/>
<feature type="domain" description="Ribulose bisphosphate carboxylase large subunit ferrodoxin-like N-terminal" evidence="20">
    <location>
        <begin position="3"/>
        <end position="123"/>
    </location>
</feature>
<keyword evidence="10" id="KW-0934">Plastid</keyword>
<keyword evidence="14" id="KW-0456">Lyase</keyword>
<evidence type="ECO:0000256" key="6">
    <source>
        <dbReference type="ARBA" id="ARBA00022481"/>
    </source>
</evidence>
<comment type="similarity">
    <text evidence="3">Belongs to the RuBisCO large chain family. Type I subfamily.</text>
</comment>
<dbReference type="AlphaFoldDB" id="A0A445DGG4"/>
<evidence type="ECO:0000256" key="10">
    <source>
        <dbReference type="ARBA" id="ARBA00022640"/>
    </source>
</evidence>
<dbReference type="InterPro" id="IPR036422">
    <property type="entry name" value="RuBisCO_lsu_N_sf"/>
</dbReference>
<evidence type="ECO:0000256" key="5">
    <source>
        <dbReference type="ARBA" id="ARBA00017725"/>
    </source>
</evidence>
<organism evidence="21 22">
    <name type="scientific">Arachis hypogaea</name>
    <name type="common">Peanut</name>
    <dbReference type="NCBI Taxonomy" id="3818"/>
    <lineage>
        <taxon>Eukaryota</taxon>
        <taxon>Viridiplantae</taxon>
        <taxon>Streptophyta</taxon>
        <taxon>Embryophyta</taxon>
        <taxon>Tracheophyta</taxon>
        <taxon>Spermatophyta</taxon>
        <taxon>Magnoliopsida</taxon>
        <taxon>eudicotyledons</taxon>
        <taxon>Gunneridae</taxon>
        <taxon>Pentapetalae</taxon>
        <taxon>rosids</taxon>
        <taxon>fabids</taxon>
        <taxon>Fabales</taxon>
        <taxon>Fabaceae</taxon>
        <taxon>Papilionoideae</taxon>
        <taxon>50 kb inversion clade</taxon>
        <taxon>dalbergioids sensu lato</taxon>
        <taxon>Dalbergieae</taxon>
        <taxon>Pterocarpus clade</taxon>
        <taxon>Arachis</taxon>
    </lineage>
</organism>
<evidence type="ECO:0000256" key="8">
    <source>
        <dbReference type="ARBA" id="ARBA00022531"/>
    </source>
</evidence>
<evidence type="ECO:0000256" key="14">
    <source>
        <dbReference type="ARBA" id="ARBA00023239"/>
    </source>
</evidence>
<evidence type="ECO:0000259" key="20">
    <source>
        <dbReference type="Pfam" id="PF02788"/>
    </source>
</evidence>
<keyword evidence="22" id="KW-1185">Reference proteome</keyword>
<accession>A0A445DGG4</accession>
<evidence type="ECO:0000256" key="1">
    <source>
        <dbReference type="ARBA" id="ARBA00001946"/>
    </source>
</evidence>
<keyword evidence="9" id="KW-0113">Calvin cycle</keyword>
<dbReference type="STRING" id="3818.A0A445DGG4"/>
<keyword evidence="8" id="KW-0602">Photosynthesis</keyword>
<dbReference type="Gene3D" id="3.30.70.150">
    <property type="entry name" value="RuBisCO large subunit, N-terminal domain"/>
    <property type="match status" value="1"/>
</dbReference>
<name>A0A445DGG4_ARAHY</name>
<dbReference type="Gene3D" id="3.20.20.110">
    <property type="entry name" value="Ribulose bisphosphate carboxylase, large subunit, C-terminal domain"/>
    <property type="match status" value="1"/>
</dbReference>
<dbReference type="Pfam" id="PF00016">
    <property type="entry name" value="RuBisCO_large"/>
    <property type="match status" value="1"/>
</dbReference>
<gene>
    <name evidence="21" type="ORF">Ahy_A04g019695</name>
</gene>
<dbReference type="EMBL" id="SDMP01000004">
    <property type="protein sequence ID" value="RYR62259.1"/>
    <property type="molecule type" value="Genomic_DNA"/>
</dbReference>
<dbReference type="GO" id="GO:0019253">
    <property type="term" value="P:reductive pentose-phosphate cycle"/>
    <property type="evidence" value="ECO:0007669"/>
    <property type="project" value="UniProtKB-KW"/>
</dbReference>
<dbReference type="SUPFAM" id="SSF54966">
    <property type="entry name" value="RuBisCO, large subunit, small (N-terminal) domain"/>
    <property type="match status" value="1"/>
</dbReference>
<dbReference type="GO" id="GO:0004497">
    <property type="term" value="F:monooxygenase activity"/>
    <property type="evidence" value="ECO:0007669"/>
    <property type="project" value="UniProtKB-KW"/>
</dbReference>
<evidence type="ECO:0000259" key="19">
    <source>
        <dbReference type="Pfam" id="PF00016"/>
    </source>
</evidence>
<comment type="caution">
    <text evidence="21">The sequence shown here is derived from an EMBL/GenBank/DDBJ whole genome shotgun (WGS) entry which is preliminary data.</text>
</comment>
<dbReference type="InterPro" id="IPR036376">
    <property type="entry name" value="RuBisCO_lsu_C_sf"/>
</dbReference>
<comment type="catalytic activity">
    <reaction evidence="16">
        <text>D-ribulose 1,5-bisphosphate + O2 = 2-phosphoglycolate + (2R)-3-phosphoglycerate + 2 H(+)</text>
        <dbReference type="Rhea" id="RHEA:36631"/>
        <dbReference type="ChEBI" id="CHEBI:15378"/>
        <dbReference type="ChEBI" id="CHEBI:15379"/>
        <dbReference type="ChEBI" id="CHEBI:57870"/>
        <dbReference type="ChEBI" id="CHEBI:58033"/>
        <dbReference type="ChEBI" id="CHEBI:58272"/>
    </reaction>
</comment>
<evidence type="ECO:0000256" key="11">
    <source>
        <dbReference type="ARBA" id="ARBA00023002"/>
    </source>
</evidence>
<keyword evidence="12" id="KW-0503">Monooxygenase</keyword>
<dbReference type="GO" id="GO:0016984">
    <property type="term" value="F:ribulose-bisphosphate carboxylase activity"/>
    <property type="evidence" value="ECO:0007669"/>
    <property type="project" value="UniProtKB-EC"/>
</dbReference>
<evidence type="ECO:0000256" key="15">
    <source>
        <dbReference type="ARBA" id="ARBA00023300"/>
    </source>
</evidence>
<dbReference type="Proteomes" id="UP000289738">
    <property type="component" value="Chromosome A04"/>
</dbReference>
<evidence type="ECO:0000256" key="13">
    <source>
        <dbReference type="ARBA" id="ARBA00023238"/>
    </source>
</evidence>
<evidence type="ECO:0000256" key="12">
    <source>
        <dbReference type="ARBA" id="ARBA00023033"/>
    </source>
</evidence>
<evidence type="ECO:0000313" key="22">
    <source>
        <dbReference type="Proteomes" id="UP000289738"/>
    </source>
</evidence>
<sequence length="224" mass="25386">MTYYTPEYETKDTDILAAFRVTPQPGVPPEEAGAAVAAESSTGTWTTVWTDGLTSLDRYKGRCYNIEPVAGEENQYIAYVAYPLDLFEEGSITNMFTSIVGNVFGFKALRALRLEDLRIPISYIKTFQGPPHGIQVERDKLNKYGRPLFGCTIKPKLGLSAKNYGRAVYECLRGQAMGESLRRTVLARNNRRKYFTEKKEKETKITPRSQNFKRGRSVTSRSQR</sequence>
<keyword evidence="13" id="KW-0601">Photorespiration</keyword>
<evidence type="ECO:0000256" key="3">
    <source>
        <dbReference type="ARBA" id="ARBA00006204"/>
    </source>
</evidence>
<dbReference type="InterPro" id="IPR017443">
    <property type="entry name" value="RuBisCO_lsu_fd_N"/>
</dbReference>
<dbReference type="GO" id="GO:0009507">
    <property type="term" value="C:chloroplast"/>
    <property type="evidence" value="ECO:0007669"/>
    <property type="project" value="UniProtKB-SubCell"/>
</dbReference>
<evidence type="ECO:0000256" key="4">
    <source>
        <dbReference type="ARBA" id="ARBA00012287"/>
    </source>
</evidence>
<evidence type="ECO:0000256" key="9">
    <source>
        <dbReference type="ARBA" id="ARBA00022567"/>
    </source>
</evidence>
<evidence type="ECO:0000256" key="2">
    <source>
        <dbReference type="ARBA" id="ARBA00004229"/>
    </source>
</evidence>